<evidence type="ECO:0000313" key="2">
    <source>
        <dbReference type="EMBL" id="KAL1279538.1"/>
    </source>
</evidence>
<sequence>KLMFSEAPPSTITHSAINAGYCHQFISSDHQEELKSVKTEFIKEDREKMRDPEHTEDTEEQT</sequence>
<dbReference type="EMBL" id="JAYMGO010000003">
    <property type="protein sequence ID" value="KAL1279538.1"/>
    <property type="molecule type" value="Genomic_DNA"/>
</dbReference>
<reference evidence="2 3" key="1">
    <citation type="submission" date="2023-09" db="EMBL/GenBank/DDBJ databases">
        <authorList>
            <person name="Wang M."/>
        </authorList>
    </citation>
    <scope>NUCLEOTIDE SEQUENCE [LARGE SCALE GENOMIC DNA]</scope>
    <source>
        <strain evidence="2">GT-2023</strain>
        <tissue evidence="2">Liver</tissue>
    </source>
</reference>
<dbReference type="Proteomes" id="UP001558613">
    <property type="component" value="Unassembled WGS sequence"/>
</dbReference>
<organism evidence="2 3">
    <name type="scientific">Cirrhinus molitorella</name>
    <name type="common">mud carp</name>
    <dbReference type="NCBI Taxonomy" id="172907"/>
    <lineage>
        <taxon>Eukaryota</taxon>
        <taxon>Metazoa</taxon>
        <taxon>Chordata</taxon>
        <taxon>Craniata</taxon>
        <taxon>Vertebrata</taxon>
        <taxon>Euteleostomi</taxon>
        <taxon>Actinopterygii</taxon>
        <taxon>Neopterygii</taxon>
        <taxon>Teleostei</taxon>
        <taxon>Ostariophysi</taxon>
        <taxon>Cypriniformes</taxon>
        <taxon>Cyprinidae</taxon>
        <taxon>Labeoninae</taxon>
        <taxon>Labeonini</taxon>
        <taxon>Cirrhinus</taxon>
    </lineage>
</organism>
<keyword evidence="3" id="KW-1185">Reference proteome</keyword>
<feature type="non-terminal residue" evidence="2">
    <location>
        <position position="1"/>
    </location>
</feature>
<protein>
    <submittedName>
        <fullName evidence="2">Uncharacterized protein</fullName>
    </submittedName>
</protein>
<accession>A0ABR3NR90</accession>
<feature type="compositionally biased region" description="Basic and acidic residues" evidence="1">
    <location>
        <begin position="41"/>
        <end position="55"/>
    </location>
</feature>
<feature type="non-terminal residue" evidence="2">
    <location>
        <position position="62"/>
    </location>
</feature>
<gene>
    <name evidence="2" type="ORF">QQF64_026211</name>
</gene>
<feature type="region of interest" description="Disordered" evidence="1">
    <location>
        <begin position="41"/>
        <end position="62"/>
    </location>
</feature>
<evidence type="ECO:0000256" key="1">
    <source>
        <dbReference type="SAM" id="MobiDB-lite"/>
    </source>
</evidence>
<name>A0ABR3NR90_9TELE</name>
<comment type="caution">
    <text evidence="2">The sequence shown here is derived from an EMBL/GenBank/DDBJ whole genome shotgun (WGS) entry which is preliminary data.</text>
</comment>
<evidence type="ECO:0000313" key="3">
    <source>
        <dbReference type="Proteomes" id="UP001558613"/>
    </source>
</evidence>
<proteinExistence type="predicted"/>